<accession>A0A0N5ASP8</accession>
<sequence length="72" mass="7761">MLYTAAARCSRLTESLCTMHTAIQAQSICVSPQPYARRRPSECQPCRVTAAAAALTLLSKIFGHSVQDHVAA</sequence>
<evidence type="ECO:0000313" key="2">
    <source>
        <dbReference type="WBParaSite" id="SMUV_0000782701-mRNA-1"/>
    </source>
</evidence>
<proteinExistence type="predicted"/>
<evidence type="ECO:0000313" key="1">
    <source>
        <dbReference type="Proteomes" id="UP000046393"/>
    </source>
</evidence>
<name>A0A0N5ASP8_9BILA</name>
<organism evidence="1 2">
    <name type="scientific">Syphacia muris</name>
    <dbReference type="NCBI Taxonomy" id="451379"/>
    <lineage>
        <taxon>Eukaryota</taxon>
        <taxon>Metazoa</taxon>
        <taxon>Ecdysozoa</taxon>
        <taxon>Nematoda</taxon>
        <taxon>Chromadorea</taxon>
        <taxon>Rhabditida</taxon>
        <taxon>Spirurina</taxon>
        <taxon>Oxyuridomorpha</taxon>
        <taxon>Oxyuroidea</taxon>
        <taxon>Oxyuridae</taxon>
        <taxon>Syphacia</taxon>
    </lineage>
</organism>
<dbReference type="WBParaSite" id="SMUV_0000782701-mRNA-1">
    <property type="protein sequence ID" value="SMUV_0000782701-mRNA-1"/>
    <property type="gene ID" value="SMUV_0000782701"/>
</dbReference>
<protein>
    <submittedName>
        <fullName evidence="2">Secreted protein</fullName>
    </submittedName>
</protein>
<keyword evidence="1" id="KW-1185">Reference proteome</keyword>
<reference evidence="2" key="1">
    <citation type="submission" date="2017-02" db="UniProtKB">
        <authorList>
            <consortium name="WormBaseParasite"/>
        </authorList>
    </citation>
    <scope>IDENTIFICATION</scope>
</reference>
<dbReference type="Proteomes" id="UP000046393">
    <property type="component" value="Unplaced"/>
</dbReference>
<dbReference type="AlphaFoldDB" id="A0A0N5ASP8"/>